<dbReference type="InterPro" id="IPR023101">
    <property type="entry name" value="AF1862-like_dom_sf"/>
</dbReference>
<name>A0A8J7Q0D1_9BACT</name>
<protein>
    <recommendedName>
        <fullName evidence="5">CRISPR type III-B/RAMP module-associated protein Cmr5</fullName>
    </recommendedName>
</protein>
<comment type="subcellular location">
    <subcellularLocation>
        <location evidence="1">Cytoplasm</location>
    </subcellularLocation>
</comment>
<reference evidence="6" key="1">
    <citation type="submission" date="2021-03" db="EMBL/GenBank/DDBJ databases">
        <authorList>
            <person name="Wang G."/>
        </authorList>
    </citation>
    <scope>NUCLEOTIDE SEQUENCE</scope>
    <source>
        <strain evidence="6">KCTC 12899</strain>
    </source>
</reference>
<dbReference type="GO" id="GO:0051607">
    <property type="term" value="P:defense response to virus"/>
    <property type="evidence" value="ECO:0007669"/>
    <property type="project" value="UniProtKB-KW"/>
</dbReference>
<dbReference type="InterPro" id="IPR010160">
    <property type="entry name" value="CRISPR-assoc_prot_Cmr5"/>
</dbReference>
<proteinExistence type="inferred from homology"/>
<sequence length="142" mass="15317">MKTLAQDRASDALRCVKALPEGDGSAALCSRYRAYVERLGPAILINGLGQAVAGELAAAGAKPESAEEKAHQKLVANLSGWLCRDNDGVYPHRKNADGKYLLQQVIEGNQADYTLAQAEAIAWLTWHKKFCRAAIPTEAVPE</sequence>
<evidence type="ECO:0000256" key="2">
    <source>
        <dbReference type="ARBA" id="ARBA00006161"/>
    </source>
</evidence>
<dbReference type="AlphaFoldDB" id="A0A8J7Q0D1"/>
<dbReference type="SUPFAM" id="SSF158568">
    <property type="entry name" value="AF1862-like"/>
    <property type="match status" value="1"/>
</dbReference>
<dbReference type="Gene3D" id="1.10.520.30">
    <property type="entry name" value="AF1862-like domain"/>
    <property type="match status" value="1"/>
</dbReference>
<keyword evidence="7" id="KW-1185">Reference proteome</keyword>
<evidence type="ECO:0000256" key="1">
    <source>
        <dbReference type="ARBA" id="ARBA00004496"/>
    </source>
</evidence>
<dbReference type="NCBIfam" id="TIGR01881">
    <property type="entry name" value="cas_Cmr5"/>
    <property type="match status" value="1"/>
</dbReference>
<gene>
    <name evidence="6" type="primary">cmr5</name>
    <name evidence="6" type="ORF">J3U88_06370</name>
</gene>
<evidence type="ECO:0000256" key="3">
    <source>
        <dbReference type="ARBA" id="ARBA00022490"/>
    </source>
</evidence>
<keyword evidence="3" id="KW-0963">Cytoplasm</keyword>
<evidence type="ECO:0000313" key="6">
    <source>
        <dbReference type="EMBL" id="MBO1318082.1"/>
    </source>
</evidence>
<organism evidence="6 7">
    <name type="scientific">Acanthopleuribacter pedis</name>
    <dbReference type="NCBI Taxonomy" id="442870"/>
    <lineage>
        <taxon>Bacteria</taxon>
        <taxon>Pseudomonadati</taxon>
        <taxon>Acidobacteriota</taxon>
        <taxon>Holophagae</taxon>
        <taxon>Acanthopleuribacterales</taxon>
        <taxon>Acanthopleuribacteraceae</taxon>
        <taxon>Acanthopleuribacter</taxon>
    </lineage>
</organism>
<dbReference type="EMBL" id="JAFREP010000004">
    <property type="protein sequence ID" value="MBO1318082.1"/>
    <property type="molecule type" value="Genomic_DNA"/>
</dbReference>
<dbReference type="RefSeq" id="WP_207857666.1">
    <property type="nucleotide sequence ID" value="NZ_JAFREP010000004.1"/>
</dbReference>
<comment type="caution">
    <text evidence="6">The sequence shown here is derived from an EMBL/GenBank/DDBJ whole genome shotgun (WGS) entry which is preliminary data.</text>
</comment>
<dbReference type="Pfam" id="PF09701">
    <property type="entry name" value="Cas_Cmr5"/>
    <property type="match status" value="1"/>
</dbReference>
<evidence type="ECO:0000256" key="5">
    <source>
        <dbReference type="ARBA" id="ARBA00030001"/>
    </source>
</evidence>
<evidence type="ECO:0000256" key="4">
    <source>
        <dbReference type="ARBA" id="ARBA00023118"/>
    </source>
</evidence>
<keyword evidence="4" id="KW-0051">Antiviral defense</keyword>
<comment type="similarity">
    <text evidence="2">Belongs to the CRISPR system Cmr5 family.</text>
</comment>
<accession>A0A8J7Q0D1</accession>
<dbReference type="Proteomes" id="UP000664417">
    <property type="component" value="Unassembled WGS sequence"/>
</dbReference>
<dbReference type="GO" id="GO:0005737">
    <property type="term" value="C:cytoplasm"/>
    <property type="evidence" value="ECO:0007669"/>
    <property type="project" value="UniProtKB-SubCell"/>
</dbReference>
<evidence type="ECO:0000313" key="7">
    <source>
        <dbReference type="Proteomes" id="UP000664417"/>
    </source>
</evidence>